<evidence type="ECO:0000313" key="3">
    <source>
        <dbReference type="Proteomes" id="UP001178507"/>
    </source>
</evidence>
<proteinExistence type="predicted"/>
<dbReference type="SUPFAM" id="SSF56349">
    <property type="entry name" value="DNA breaking-rejoining enzymes"/>
    <property type="match status" value="1"/>
</dbReference>
<feature type="non-terminal residue" evidence="2">
    <location>
        <position position="461"/>
    </location>
</feature>
<evidence type="ECO:0000256" key="1">
    <source>
        <dbReference type="ARBA" id="ARBA00023172"/>
    </source>
</evidence>
<dbReference type="InterPro" id="IPR011010">
    <property type="entry name" value="DNA_brk_join_enz"/>
</dbReference>
<reference evidence="2" key="1">
    <citation type="submission" date="2023-08" db="EMBL/GenBank/DDBJ databases">
        <authorList>
            <person name="Chen Y."/>
            <person name="Shah S."/>
            <person name="Dougan E. K."/>
            <person name="Thang M."/>
            <person name="Chan C."/>
        </authorList>
    </citation>
    <scope>NUCLEOTIDE SEQUENCE</scope>
</reference>
<dbReference type="AlphaFoldDB" id="A0AA36MQ67"/>
<keyword evidence="1" id="KW-0233">DNA recombination</keyword>
<organism evidence="2 3">
    <name type="scientific">Effrenium voratum</name>
    <dbReference type="NCBI Taxonomy" id="2562239"/>
    <lineage>
        <taxon>Eukaryota</taxon>
        <taxon>Sar</taxon>
        <taxon>Alveolata</taxon>
        <taxon>Dinophyceae</taxon>
        <taxon>Suessiales</taxon>
        <taxon>Symbiodiniaceae</taxon>
        <taxon>Effrenium</taxon>
    </lineage>
</organism>
<comment type="caution">
    <text evidence="2">The sequence shown here is derived from an EMBL/GenBank/DDBJ whole genome shotgun (WGS) entry which is preliminary data.</text>
</comment>
<dbReference type="Gene3D" id="1.10.443.10">
    <property type="entry name" value="Intergrase catalytic core"/>
    <property type="match status" value="1"/>
</dbReference>
<dbReference type="GO" id="GO:0006310">
    <property type="term" value="P:DNA recombination"/>
    <property type="evidence" value="ECO:0007669"/>
    <property type="project" value="UniProtKB-KW"/>
</dbReference>
<gene>
    <name evidence="2" type="ORF">EVOR1521_LOCUS5159</name>
</gene>
<dbReference type="InterPro" id="IPR013762">
    <property type="entry name" value="Integrase-like_cat_sf"/>
</dbReference>
<dbReference type="GO" id="GO:0003677">
    <property type="term" value="F:DNA binding"/>
    <property type="evidence" value="ECO:0007669"/>
    <property type="project" value="InterPro"/>
</dbReference>
<sequence>ALDGDLRDVVENFEGRMLQDADVWSRRKYLEFLRELHDRGILCFTEEESASATFKTLGGVIDGCAGEIRATIERAWKIKLAFQQVTKRRQRVMKVDTIPVSKKTKSRVLKSDKVIKPVTPGARRSVQRIPAEKELMVGRRAQNCMMTILEERSVSSEVQHQYKNYYAMFQGFCQTSGISWPTGDNTDAILADFLDCLFVDGKSASEGEKVVASVEFFNISQKGRLPRSRTPLKGWRKEKPPQCRLPLPALLAKGMSMVLAGRGEMLMATKLMIDHDCFLRPGESIELRGKDLVAPVPGGGPQYRHYSLVIRDAEDGKPDKVGVFDNSVPLSSPGREFLGRVLRKYVKRRKSKNDFIYPFNSAEFRREFAAAGAALGVPGLHPYQLRHGGAAEDLQTRARDRAGVKARGRWHTDQSVRRYTKVGKIQQLLNKLSSENMEFCRWPSQNLERVLQGTIAARMPC</sequence>
<name>A0AA36MQ67_9DINO</name>
<accession>A0AA36MQ67</accession>
<dbReference type="GO" id="GO:0015074">
    <property type="term" value="P:DNA integration"/>
    <property type="evidence" value="ECO:0007669"/>
    <property type="project" value="InterPro"/>
</dbReference>
<evidence type="ECO:0000313" key="2">
    <source>
        <dbReference type="EMBL" id="CAJ1375988.1"/>
    </source>
</evidence>
<keyword evidence="3" id="KW-1185">Reference proteome</keyword>
<protein>
    <submittedName>
        <fullName evidence="2">Uncharacterized protein</fullName>
    </submittedName>
</protein>
<dbReference type="EMBL" id="CAUJNA010000354">
    <property type="protein sequence ID" value="CAJ1375988.1"/>
    <property type="molecule type" value="Genomic_DNA"/>
</dbReference>
<dbReference type="Proteomes" id="UP001178507">
    <property type="component" value="Unassembled WGS sequence"/>
</dbReference>